<dbReference type="EMBL" id="JYJG01000223">
    <property type="protein sequence ID" value="KJK45111.1"/>
    <property type="molecule type" value="Genomic_DNA"/>
</dbReference>
<evidence type="ECO:0000313" key="2">
    <source>
        <dbReference type="Proteomes" id="UP000033393"/>
    </source>
</evidence>
<gene>
    <name evidence="1" type="ORF">UK23_27130</name>
</gene>
<dbReference type="Proteomes" id="UP000033393">
    <property type="component" value="Unassembled WGS sequence"/>
</dbReference>
<dbReference type="InterPro" id="IPR001387">
    <property type="entry name" value="Cro/C1-type_HTH"/>
</dbReference>
<dbReference type="OrthoDB" id="3658635at2"/>
<dbReference type="InterPro" id="IPR010982">
    <property type="entry name" value="Lambda_DNA-bd_dom_sf"/>
</dbReference>
<dbReference type="Gene3D" id="1.10.260.40">
    <property type="entry name" value="lambda repressor-like DNA-binding domains"/>
    <property type="match status" value="1"/>
</dbReference>
<dbReference type="AlphaFoldDB" id="A0A0F0GR91"/>
<accession>A0A0F0GR91</accession>
<keyword evidence="2" id="KW-1185">Reference proteome</keyword>
<dbReference type="PATRIC" id="fig|68170.10.peg.6989"/>
<protein>
    <submittedName>
        <fullName evidence="1">Uncharacterized protein</fullName>
    </submittedName>
</protein>
<name>A0A0F0GR91_LENAE</name>
<proteinExistence type="predicted"/>
<reference evidence="1 2" key="1">
    <citation type="submission" date="2015-02" db="EMBL/GenBank/DDBJ databases">
        <authorList>
            <person name="Ju K.-S."/>
            <person name="Doroghazi J.R."/>
            <person name="Metcalf W."/>
        </authorList>
    </citation>
    <scope>NUCLEOTIDE SEQUENCE [LARGE SCALE GENOMIC DNA]</scope>
    <source>
        <strain evidence="1 2">NRRL B-16140</strain>
    </source>
</reference>
<comment type="caution">
    <text evidence="1">The sequence shown here is derived from an EMBL/GenBank/DDBJ whole genome shotgun (WGS) entry which is preliminary data.</text>
</comment>
<organism evidence="1 2">
    <name type="scientific">Lentzea aerocolonigenes</name>
    <name type="common">Lechevalieria aerocolonigenes</name>
    <name type="synonym">Saccharothrix aerocolonigenes</name>
    <dbReference type="NCBI Taxonomy" id="68170"/>
    <lineage>
        <taxon>Bacteria</taxon>
        <taxon>Bacillati</taxon>
        <taxon>Actinomycetota</taxon>
        <taxon>Actinomycetes</taxon>
        <taxon>Pseudonocardiales</taxon>
        <taxon>Pseudonocardiaceae</taxon>
        <taxon>Lentzea</taxon>
    </lineage>
</organism>
<sequence length="357" mass="39826">MPSAEDPALRLAGRLRSLRTTSQTGKAIAQRQLAEALGVSVPLLSSWERRHDPVLPPEHRLAAYATFFATARSVERQPFRIIAQLTCDEQAVRDSLLAELTGLRESAERGIPIEVASPFADDLWRFPATQDITIVCAELPDRLLTQRPFTDPEDPDYAELYRYSDLDSLLELHGHIRALNPSSNVQVRSGASSLEPDRYTGHLVLLGGVDWNQVTAGVLHRADLPVRQQNRAEDSDVTGFEVAERGALTTFRPVLRNQGYRKVIVEDVAHFGRVSNPFNLKRTITICNGAHSRGVLGAVRALTDARFRDRNNAYVRSRFAGSDTFSILSRVQVLQGSVVTPDRTDPDHLLHEWPVRD</sequence>
<dbReference type="CDD" id="cd00093">
    <property type="entry name" value="HTH_XRE"/>
    <property type="match status" value="1"/>
</dbReference>
<dbReference type="GO" id="GO:0003677">
    <property type="term" value="F:DNA binding"/>
    <property type="evidence" value="ECO:0007669"/>
    <property type="project" value="InterPro"/>
</dbReference>
<evidence type="ECO:0000313" key="1">
    <source>
        <dbReference type="EMBL" id="KJK45111.1"/>
    </source>
</evidence>